<dbReference type="InterPro" id="IPR011006">
    <property type="entry name" value="CheY-like_superfamily"/>
</dbReference>
<reference evidence="9" key="1">
    <citation type="submission" date="2020-02" db="EMBL/GenBank/DDBJ databases">
        <authorList>
            <person name="Chen W.-M."/>
        </authorList>
    </citation>
    <scope>NUCLEOTIDE SEQUENCE</scope>
    <source>
        <strain evidence="9">NBD-18</strain>
    </source>
</reference>
<evidence type="ECO:0000259" key="8">
    <source>
        <dbReference type="PROSITE" id="PS50110"/>
    </source>
</evidence>
<feature type="domain" description="HTH araC/xylS-type" evidence="7">
    <location>
        <begin position="145"/>
        <end position="247"/>
    </location>
</feature>
<keyword evidence="1 6" id="KW-0597">Phosphoprotein</keyword>
<name>A0A6B2R9U2_9BURK</name>
<dbReference type="Pfam" id="PF12833">
    <property type="entry name" value="HTH_18"/>
    <property type="match status" value="1"/>
</dbReference>
<dbReference type="EMBL" id="JAAGRN010000009">
    <property type="protein sequence ID" value="NDY84045.1"/>
    <property type="molecule type" value="Genomic_DNA"/>
</dbReference>
<keyword evidence="2" id="KW-0902">Two-component regulatory system</keyword>
<dbReference type="GO" id="GO:0003700">
    <property type="term" value="F:DNA-binding transcription factor activity"/>
    <property type="evidence" value="ECO:0007669"/>
    <property type="project" value="InterPro"/>
</dbReference>
<dbReference type="GO" id="GO:0005829">
    <property type="term" value="C:cytosol"/>
    <property type="evidence" value="ECO:0007669"/>
    <property type="project" value="TreeGrafter"/>
</dbReference>
<dbReference type="PANTHER" id="PTHR48111:SF1">
    <property type="entry name" value="TWO-COMPONENT RESPONSE REGULATOR ORR33"/>
    <property type="match status" value="1"/>
</dbReference>
<evidence type="ECO:0000313" key="9">
    <source>
        <dbReference type="EMBL" id="NDY84045.1"/>
    </source>
</evidence>
<dbReference type="PROSITE" id="PS01124">
    <property type="entry name" value="HTH_ARAC_FAMILY_2"/>
    <property type="match status" value="1"/>
</dbReference>
<dbReference type="SMART" id="SM00448">
    <property type="entry name" value="REC"/>
    <property type="match status" value="1"/>
</dbReference>
<dbReference type="Gene3D" id="1.10.10.60">
    <property type="entry name" value="Homeodomain-like"/>
    <property type="match status" value="1"/>
</dbReference>
<dbReference type="InterPro" id="IPR039420">
    <property type="entry name" value="WalR-like"/>
</dbReference>
<sequence length="254" mass="28697">MDSTLKIIVVEDHSELRQVTVLALHKLGYEVRGVENAIALYTTLNEFNADLLILDLNLPGEDGLNIAKRMRNARPNIGIIMVTVREHLQDKISGYTNGADLYLTKPTSIDELEAAIEALSRRLLLQPAPKSTFTFSDKNHANNRDDLARHLHSYLVNYEGKLPNLDDLSKKYGVSARKLNEKFIDAFGDSVYSYMTTHRLNQAKEKIINSDIPLKLISYELGYSHVNHFITMFTKKFGFTPGSLRKNSKIDSDG</sequence>
<keyword evidence="4" id="KW-0238">DNA-binding</keyword>
<feature type="domain" description="Response regulatory" evidence="8">
    <location>
        <begin position="6"/>
        <end position="120"/>
    </location>
</feature>
<gene>
    <name evidence="9" type="ORF">G3I67_12470</name>
</gene>
<dbReference type="SUPFAM" id="SSF46689">
    <property type="entry name" value="Homeodomain-like"/>
    <property type="match status" value="1"/>
</dbReference>
<dbReference type="InterPro" id="IPR001789">
    <property type="entry name" value="Sig_transdc_resp-reg_receiver"/>
</dbReference>
<dbReference type="Pfam" id="PF00072">
    <property type="entry name" value="Response_reg"/>
    <property type="match status" value="1"/>
</dbReference>
<dbReference type="RefSeq" id="WP_163655861.1">
    <property type="nucleotide sequence ID" value="NZ_JAAGRN010000009.1"/>
</dbReference>
<dbReference type="SUPFAM" id="SSF52172">
    <property type="entry name" value="CheY-like"/>
    <property type="match status" value="1"/>
</dbReference>
<dbReference type="GO" id="GO:0000976">
    <property type="term" value="F:transcription cis-regulatory region binding"/>
    <property type="evidence" value="ECO:0007669"/>
    <property type="project" value="TreeGrafter"/>
</dbReference>
<keyword evidence="5" id="KW-0804">Transcription</keyword>
<dbReference type="AlphaFoldDB" id="A0A6B2R9U2"/>
<accession>A0A6B2R9U2</accession>
<evidence type="ECO:0000256" key="6">
    <source>
        <dbReference type="PROSITE-ProRule" id="PRU00169"/>
    </source>
</evidence>
<evidence type="ECO:0000256" key="1">
    <source>
        <dbReference type="ARBA" id="ARBA00022553"/>
    </source>
</evidence>
<evidence type="ECO:0000256" key="4">
    <source>
        <dbReference type="ARBA" id="ARBA00023125"/>
    </source>
</evidence>
<protein>
    <submittedName>
        <fullName evidence="9">Response regulator</fullName>
    </submittedName>
</protein>
<dbReference type="PROSITE" id="PS50110">
    <property type="entry name" value="RESPONSE_REGULATORY"/>
    <property type="match status" value="1"/>
</dbReference>
<dbReference type="GO" id="GO:0032993">
    <property type="term" value="C:protein-DNA complex"/>
    <property type="evidence" value="ECO:0007669"/>
    <property type="project" value="TreeGrafter"/>
</dbReference>
<evidence type="ECO:0000256" key="5">
    <source>
        <dbReference type="ARBA" id="ARBA00023163"/>
    </source>
</evidence>
<keyword evidence="3" id="KW-0805">Transcription regulation</keyword>
<dbReference type="SMART" id="SM00342">
    <property type="entry name" value="HTH_ARAC"/>
    <property type="match status" value="1"/>
</dbReference>
<dbReference type="GO" id="GO:0000156">
    <property type="term" value="F:phosphorelay response regulator activity"/>
    <property type="evidence" value="ECO:0007669"/>
    <property type="project" value="TreeGrafter"/>
</dbReference>
<organism evidence="9">
    <name type="scientific">Sheuella amnicola</name>
    <dbReference type="NCBI Taxonomy" id="2707330"/>
    <lineage>
        <taxon>Bacteria</taxon>
        <taxon>Pseudomonadati</taxon>
        <taxon>Pseudomonadota</taxon>
        <taxon>Betaproteobacteria</taxon>
        <taxon>Burkholderiales</taxon>
        <taxon>Alcaligenaceae</taxon>
        <taxon>Sheuella</taxon>
    </lineage>
</organism>
<dbReference type="Gene3D" id="3.40.50.2300">
    <property type="match status" value="1"/>
</dbReference>
<dbReference type="InterPro" id="IPR018060">
    <property type="entry name" value="HTH_AraC"/>
</dbReference>
<evidence type="ECO:0000256" key="3">
    <source>
        <dbReference type="ARBA" id="ARBA00023015"/>
    </source>
</evidence>
<feature type="modified residue" description="4-aspartylphosphate" evidence="6">
    <location>
        <position position="55"/>
    </location>
</feature>
<comment type="caution">
    <text evidence="9">The sequence shown here is derived from an EMBL/GenBank/DDBJ whole genome shotgun (WGS) entry which is preliminary data.</text>
</comment>
<dbReference type="InterPro" id="IPR009057">
    <property type="entry name" value="Homeodomain-like_sf"/>
</dbReference>
<evidence type="ECO:0000256" key="2">
    <source>
        <dbReference type="ARBA" id="ARBA00023012"/>
    </source>
</evidence>
<dbReference type="PANTHER" id="PTHR48111">
    <property type="entry name" value="REGULATOR OF RPOS"/>
    <property type="match status" value="1"/>
</dbReference>
<evidence type="ECO:0000259" key="7">
    <source>
        <dbReference type="PROSITE" id="PS01124"/>
    </source>
</evidence>
<proteinExistence type="predicted"/>